<evidence type="ECO:0000256" key="1">
    <source>
        <dbReference type="SAM" id="MobiDB-lite"/>
    </source>
</evidence>
<feature type="compositionally biased region" description="Low complexity" evidence="1">
    <location>
        <begin position="48"/>
        <end position="60"/>
    </location>
</feature>
<feature type="region of interest" description="Disordered" evidence="1">
    <location>
        <begin position="46"/>
        <end position="66"/>
    </location>
</feature>
<evidence type="ECO:0000313" key="2">
    <source>
        <dbReference type="EMBL" id="CAK9087267.1"/>
    </source>
</evidence>
<name>A0ABP0QGD3_9DINO</name>
<reference evidence="2 3" key="1">
    <citation type="submission" date="2024-02" db="EMBL/GenBank/DDBJ databases">
        <authorList>
            <person name="Chen Y."/>
            <person name="Shah S."/>
            <person name="Dougan E. K."/>
            <person name="Thang M."/>
            <person name="Chan C."/>
        </authorList>
    </citation>
    <scope>NUCLEOTIDE SEQUENCE [LARGE SCALE GENOMIC DNA]</scope>
</reference>
<protein>
    <submittedName>
        <fullName evidence="2">Uncharacterized protein</fullName>
    </submittedName>
</protein>
<gene>
    <name evidence="2" type="ORF">SCF082_LOCUS41252</name>
</gene>
<proteinExistence type="predicted"/>
<dbReference type="Proteomes" id="UP001642464">
    <property type="component" value="Unassembled WGS sequence"/>
</dbReference>
<dbReference type="EMBL" id="CAXAMM010039562">
    <property type="protein sequence ID" value="CAK9087267.1"/>
    <property type="molecule type" value="Genomic_DNA"/>
</dbReference>
<comment type="caution">
    <text evidence="2">The sequence shown here is derived from an EMBL/GenBank/DDBJ whole genome shotgun (WGS) entry which is preliminary data.</text>
</comment>
<feature type="region of interest" description="Disordered" evidence="1">
    <location>
        <begin position="214"/>
        <end position="239"/>
    </location>
</feature>
<evidence type="ECO:0000313" key="3">
    <source>
        <dbReference type="Proteomes" id="UP001642464"/>
    </source>
</evidence>
<keyword evidence="3" id="KW-1185">Reference proteome</keyword>
<sequence length="284" mass="29524">MGEGYVPTARFCSRCGQRRPITSASPASAASPVPMAETLKMVPAVPWGVPGESSPPSSLSRRSDGSREEIPLWHIVGQQQQQLGVLQQQLQTVQDLLVQLVARDPRDPPPVAVGTAVPQPIAPVPVIPAAPVPVTPVTPAPVGTPSDAVTMVPKAEIRPAIKADAAVGDSEVSVANAATSPMQQNRTVSTGLQVAPVLQDAAVGDSEIASKPLELPKLRDSADTAGGASPRAADPPLPVTSWTVPRIICPADWSPRSEDGDLSDGSLELLASDYPLDAHRLGLF</sequence>
<organism evidence="2 3">
    <name type="scientific">Durusdinium trenchii</name>
    <dbReference type="NCBI Taxonomy" id="1381693"/>
    <lineage>
        <taxon>Eukaryota</taxon>
        <taxon>Sar</taxon>
        <taxon>Alveolata</taxon>
        <taxon>Dinophyceae</taxon>
        <taxon>Suessiales</taxon>
        <taxon>Symbiodiniaceae</taxon>
        <taxon>Durusdinium</taxon>
    </lineage>
</organism>
<accession>A0ABP0QGD3</accession>